<dbReference type="InterPro" id="IPR011009">
    <property type="entry name" value="Kinase-like_dom_sf"/>
</dbReference>
<dbReference type="GO" id="GO:0004672">
    <property type="term" value="F:protein kinase activity"/>
    <property type="evidence" value="ECO:0007669"/>
    <property type="project" value="InterPro"/>
</dbReference>
<sequence length="264" mass="30084">MAVAIKKLNAESVQGFQDWQAEVNFLGRLNHPNVVKLLGFCWEDEELLLVYEFMSKGSLESHLFRSSFTQPLSWERRLKIAIGAARGLAFLHSTEKEVIYRDFKTSNILLDLNYNSKISNFGLARLGPAGEVSHVTTRIIGTYGYVAPEYVTAGHLYVKSEVYGFGVVLLEIMTGWRAHDVNRPHEQRNLVDWAKPFLVKKKKIKNLIDAKLEGQYSLKAATLVGDLTLKCLETHPRKRPSMQEVLEALEHIEELKEKPKESKD</sequence>
<reference evidence="4 5" key="4">
    <citation type="journal article" date="2011" name="BMC Genomics">
        <title>RNA-Seq improves annotation of protein-coding genes in the cucumber genome.</title>
        <authorList>
            <person name="Li Z."/>
            <person name="Zhang Z."/>
            <person name="Yan P."/>
            <person name="Huang S."/>
            <person name="Fei Z."/>
            <person name="Lin K."/>
        </authorList>
    </citation>
    <scope>NUCLEOTIDE SEQUENCE [LARGE SCALE GENOMIC DNA]</scope>
    <source>
        <strain evidence="5">cv. 9930</strain>
    </source>
</reference>
<reference evidence="4 5" key="1">
    <citation type="journal article" date="2009" name="Nat. Genet.">
        <title>The genome of the cucumber, Cucumis sativus L.</title>
        <authorList>
            <person name="Huang S."/>
            <person name="Li R."/>
            <person name="Zhang Z."/>
            <person name="Li L."/>
            <person name="Gu X."/>
            <person name="Fan W."/>
            <person name="Lucas W.J."/>
            <person name="Wang X."/>
            <person name="Xie B."/>
            <person name="Ni P."/>
            <person name="Ren Y."/>
            <person name="Zhu H."/>
            <person name="Li J."/>
            <person name="Lin K."/>
            <person name="Jin W."/>
            <person name="Fei Z."/>
            <person name="Li G."/>
            <person name="Staub J."/>
            <person name="Kilian A."/>
            <person name="van der Vossen E.A."/>
            <person name="Wu Y."/>
            <person name="Guo J."/>
            <person name="He J."/>
            <person name="Jia Z."/>
            <person name="Ren Y."/>
            <person name="Tian G."/>
            <person name="Lu Y."/>
            <person name="Ruan J."/>
            <person name="Qian W."/>
            <person name="Wang M."/>
            <person name="Huang Q."/>
            <person name="Li B."/>
            <person name="Xuan Z."/>
            <person name="Cao J."/>
            <person name="Asan"/>
            <person name="Wu Z."/>
            <person name="Zhang J."/>
            <person name="Cai Q."/>
            <person name="Bai Y."/>
            <person name="Zhao B."/>
            <person name="Han Y."/>
            <person name="Li Y."/>
            <person name="Li X."/>
            <person name="Wang S."/>
            <person name="Shi Q."/>
            <person name="Liu S."/>
            <person name="Cho W.K."/>
            <person name="Kim J.Y."/>
            <person name="Xu Y."/>
            <person name="Heller-Uszynska K."/>
            <person name="Miao H."/>
            <person name="Cheng Z."/>
            <person name="Zhang S."/>
            <person name="Wu J."/>
            <person name="Yang Y."/>
            <person name="Kang H."/>
            <person name="Li M."/>
            <person name="Liang H."/>
            <person name="Ren X."/>
            <person name="Shi Z."/>
            <person name="Wen M."/>
            <person name="Jian M."/>
            <person name="Yang H."/>
            <person name="Zhang G."/>
            <person name="Yang Z."/>
            <person name="Chen R."/>
            <person name="Liu S."/>
            <person name="Li J."/>
            <person name="Ma L."/>
            <person name="Liu H."/>
            <person name="Zhou Y."/>
            <person name="Zhao J."/>
            <person name="Fang X."/>
            <person name="Li G."/>
            <person name="Fang L."/>
            <person name="Li Y."/>
            <person name="Liu D."/>
            <person name="Zheng H."/>
            <person name="Zhang Y."/>
            <person name="Qin N."/>
            <person name="Li Z."/>
            <person name="Yang G."/>
            <person name="Yang S."/>
            <person name="Bolund L."/>
            <person name="Kristiansen K."/>
            <person name="Zheng H."/>
            <person name="Li S."/>
            <person name="Zhang X."/>
            <person name="Yang H."/>
            <person name="Wang J."/>
            <person name="Sun R."/>
            <person name="Zhang B."/>
            <person name="Jiang S."/>
            <person name="Wang J."/>
            <person name="Du Y."/>
            <person name="Li S."/>
        </authorList>
    </citation>
    <scope>NUCLEOTIDE SEQUENCE [LARGE SCALE GENOMIC DNA]</scope>
    <source>
        <strain evidence="5">cv. 9930</strain>
    </source>
</reference>
<evidence type="ECO:0000259" key="3">
    <source>
        <dbReference type="PROSITE" id="PS50011"/>
    </source>
</evidence>
<accession>A0A0A0L631</accession>
<dbReference type="FunFam" id="1.10.510.10:FF:000095">
    <property type="entry name" value="protein STRUBBELIG-RECEPTOR FAMILY 8"/>
    <property type="match status" value="1"/>
</dbReference>
<dbReference type="GO" id="GO:0005524">
    <property type="term" value="F:ATP binding"/>
    <property type="evidence" value="ECO:0007669"/>
    <property type="project" value="InterPro"/>
</dbReference>
<dbReference type="STRING" id="3659.A0A0A0L631"/>
<dbReference type="Gene3D" id="3.30.200.20">
    <property type="entry name" value="Phosphorylase Kinase, domain 1"/>
    <property type="match status" value="1"/>
</dbReference>
<dbReference type="Gene3D" id="1.10.510.10">
    <property type="entry name" value="Transferase(Phosphotransferase) domain 1"/>
    <property type="match status" value="1"/>
</dbReference>
<protein>
    <recommendedName>
        <fullName evidence="3">Protein kinase domain-containing protein</fullName>
    </recommendedName>
</protein>
<keyword evidence="5" id="KW-1185">Reference proteome</keyword>
<dbReference type="PROSITE" id="PS00108">
    <property type="entry name" value="PROTEIN_KINASE_ST"/>
    <property type="match status" value="1"/>
</dbReference>
<dbReference type="PANTHER" id="PTHR45621">
    <property type="entry name" value="OS01G0588500 PROTEIN-RELATED"/>
    <property type="match status" value="1"/>
</dbReference>
<dbReference type="PROSITE" id="PS50011">
    <property type="entry name" value="PROTEIN_KINASE_DOM"/>
    <property type="match status" value="1"/>
</dbReference>
<dbReference type="AlphaFoldDB" id="A0A0A0L631"/>
<dbReference type="InterPro" id="IPR050823">
    <property type="entry name" value="Plant_Ser_Thr_Prot_Kinase"/>
</dbReference>
<reference evidence="4 5" key="3">
    <citation type="journal article" date="2010" name="BMC Genomics">
        <title>Transcriptome sequencing and comparative analysis of cucumber flowers with different sex types.</title>
        <authorList>
            <person name="Guo S."/>
            <person name="Zheng Y."/>
            <person name="Joung J.G."/>
            <person name="Liu S."/>
            <person name="Zhang Z."/>
            <person name="Crasta O.R."/>
            <person name="Sobral B.W."/>
            <person name="Xu Y."/>
            <person name="Huang S."/>
            <person name="Fei Z."/>
        </authorList>
    </citation>
    <scope>NUCLEOTIDE SEQUENCE [LARGE SCALE GENOMIC DNA]</scope>
    <source>
        <strain evidence="5">cv. 9930</strain>
    </source>
</reference>
<dbReference type="GO" id="GO:0005886">
    <property type="term" value="C:plasma membrane"/>
    <property type="evidence" value="ECO:0007669"/>
    <property type="project" value="UniProtKB-SubCell"/>
</dbReference>
<keyword evidence="2" id="KW-0472">Membrane</keyword>
<reference evidence="4 5" key="2">
    <citation type="journal article" date="2009" name="PLoS ONE">
        <title>An integrated genetic and cytogenetic map of the cucumber genome.</title>
        <authorList>
            <person name="Ren Y."/>
            <person name="Zhang Z."/>
            <person name="Liu J."/>
            <person name="Staub J.E."/>
            <person name="Han Y."/>
            <person name="Cheng Z."/>
            <person name="Li X."/>
            <person name="Lu J."/>
            <person name="Miao H."/>
            <person name="Kang H."/>
            <person name="Xie B."/>
            <person name="Gu X."/>
            <person name="Wang X."/>
            <person name="Du Y."/>
            <person name="Jin W."/>
            <person name="Huang S."/>
        </authorList>
    </citation>
    <scope>NUCLEOTIDE SEQUENCE [LARGE SCALE GENOMIC DNA]</scope>
    <source>
        <strain evidence="5">cv. 9930</strain>
    </source>
</reference>
<dbReference type="Pfam" id="PF07714">
    <property type="entry name" value="PK_Tyr_Ser-Thr"/>
    <property type="match status" value="1"/>
</dbReference>
<dbReference type="InterPro" id="IPR001245">
    <property type="entry name" value="Ser-Thr/Tyr_kinase_cat_dom"/>
</dbReference>
<dbReference type="OMA" id="NCFGSAD"/>
<dbReference type="InterPro" id="IPR000719">
    <property type="entry name" value="Prot_kinase_dom"/>
</dbReference>
<dbReference type="PIRSF" id="PIRSF000654">
    <property type="entry name" value="Integrin-linked_kinase"/>
    <property type="match status" value="1"/>
</dbReference>
<name>A0A0A0L631_CUCSA</name>
<evidence type="ECO:0000313" key="5">
    <source>
        <dbReference type="Proteomes" id="UP000029981"/>
    </source>
</evidence>
<organism evidence="4 5">
    <name type="scientific">Cucumis sativus</name>
    <name type="common">Cucumber</name>
    <dbReference type="NCBI Taxonomy" id="3659"/>
    <lineage>
        <taxon>Eukaryota</taxon>
        <taxon>Viridiplantae</taxon>
        <taxon>Streptophyta</taxon>
        <taxon>Embryophyta</taxon>
        <taxon>Tracheophyta</taxon>
        <taxon>Spermatophyta</taxon>
        <taxon>Magnoliopsida</taxon>
        <taxon>eudicotyledons</taxon>
        <taxon>Gunneridae</taxon>
        <taxon>Pentapetalae</taxon>
        <taxon>rosids</taxon>
        <taxon>fabids</taxon>
        <taxon>Cucurbitales</taxon>
        <taxon>Cucurbitaceae</taxon>
        <taxon>Benincaseae</taxon>
        <taxon>Cucumis</taxon>
    </lineage>
</organism>
<dbReference type="SUPFAM" id="SSF56112">
    <property type="entry name" value="Protein kinase-like (PK-like)"/>
    <property type="match status" value="1"/>
</dbReference>
<dbReference type="InterPro" id="IPR008271">
    <property type="entry name" value="Ser/Thr_kinase_AS"/>
</dbReference>
<evidence type="ECO:0000256" key="1">
    <source>
        <dbReference type="ARBA" id="ARBA00004236"/>
    </source>
</evidence>
<keyword evidence="2" id="KW-1003">Cell membrane</keyword>
<evidence type="ECO:0000313" key="4">
    <source>
        <dbReference type="EMBL" id="KGN55601.1"/>
    </source>
</evidence>
<dbReference type="Proteomes" id="UP000029981">
    <property type="component" value="Chromosome 3"/>
</dbReference>
<comment type="subcellular location">
    <subcellularLocation>
        <location evidence="1">Cell membrane</location>
    </subcellularLocation>
</comment>
<dbReference type="eggNOG" id="KOG1187">
    <property type="taxonomic scope" value="Eukaryota"/>
</dbReference>
<proteinExistence type="predicted"/>
<dbReference type="EMBL" id="CM002924">
    <property type="protein sequence ID" value="KGN55601.1"/>
    <property type="molecule type" value="Genomic_DNA"/>
</dbReference>
<evidence type="ECO:0000256" key="2">
    <source>
        <dbReference type="ARBA" id="ARBA00022475"/>
    </source>
</evidence>
<gene>
    <name evidence="4" type="ORF">Csa_3G001730</name>
</gene>
<dbReference type="Gramene" id="KGN55601">
    <property type="protein sequence ID" value="KGN55601"/>
    <property type="gene ID" value="Csa_3G001730"/>
</dbReference>
<feature type="domain" description="Protein kinase" evidence="3">
    <location>
        <begin position="1"/>
        <end position="252"/>
    </location>
</feature>